<dbReference type="Gene3D" id="2.60.40.10">
    <property type="entry name" value="Immunoglobulins"/>
    <property type="match status" value="1"/>
</dbReference>
<dbReference type="SMART" id="SM00267">
    <property type="entry name" value="GGDEF"/>
    <property type="match status" value="1"/>
</dbReference>
<evidence type="ECO:0000256" key="1">
    <source>
        <dbReference type="ARBA" id="ARBA00012528"/>
    </source>
</evidence>
<sequence length="1031" mass="113105">MPGDTQSWGLAAFLQANSAIEFETALQMRLKALLILYLLLLRSAFALDPNAHFQDYVLDNWNTEDGLPQVSVLSVTQDAEGYLWVGTQAELARFDGVRFTVYGRKKTDGIDTSMVGSSLRDSHDRLWFGTPHGLLLYSGRHFQSINLHGSTESVSIQGIAESSEGNLLFATPQGILRYQDNALVADALPGVPTYSVLRSADTLWIGLTGAVAQRDAGHLNMLPLPAEASSARVTHLANSAQGLWVGTNAGLYLLRDGKLQSATNDADLDRLNIESLHTDHDGNVWVATVSMLYRVRPNGALEKIDAEQFVPESWISSIFEDREHNLWLGSTTESLFRLHNGWLKHYGIKDGLLDRFTWSVARDGQGRVAIGTNSGVSLHDEHGLHLLIAGKTLPNPAAYELFYDSQDRLWIGTRSGIAVYADGKLDTPPALATLAPYQINAIVQTGTEDFWIGSQGGLYRYHAGALSLIGAGPGSAVAHVRSINVVNADELLVGTEAGLRHVKDAQIDTPVYAKPLEGIFVTTIASLRPGLIGIGTLNAGIGLLGDNTLLQLTTENGLPGNNAWTFRVVSDYLYVGSTDGVWRVPLNKLPDITRAGKPSLQPEVVVGALGRERPGQRTRCCNGGANSRSVIDGDNIWFPTMNGPIRVDTSAIAASTVAPTAVIEGLNYHGQWHEPGAELQLSGGPRDLEIQFTGLYFHDPRSLHFRYKLEGYDADWIDAGPRRSAYYTNLSPGTYRFNVIAKTGANLDSTDTTLNFSLIPRWHENAFMRALFGLLAIALVVLVWLFRTRAYRRRQQQLEVLVNLRTDQLRYTNKQLAEANQTLTVESNTDPLTGLPNRRYLLNQIQKIIDTDMHAGKRCSVALLLIDMDDFKIINDDRGHVVGDHILQQFAQLLMNLHDLSDLIARWGGDEFLLVLHDVDAEQALTIAEGIRKIITEHNFAANDNDLLQLKCSIGVALHPPFPDDALLSDWSVALELADMALNRIKLDGGNRSLALVAGSNASSELFKRNISARVDKLLATGALRLLRGKV</sequence>
<keyword evidence="3" id="KW-1133">Transmembrane helix</keyword>
<dbReference type="AlphaFoldDB" id="A0A411HM91"/>
<dbReference type="InterPro" id="IPR029787">
    <property type="entry name" value="Nucleotide_cyclase"/>
</dbReference>
<dbReference type="EMBL" id="CP035704">
    <property type="protein sequence ID" value="QBB71608.1"/>
    <property type="molecule type" value="Genomic_DNA"/>
</dbReference>
<gene>
    <name evidence="5" type="ORF">ELE36_15280</name>
</gene>
<dbReference type="GO" id="GO:0005886">
    <property type="term" value="C:plasma membrane"/>
    <property type="evidence" value="ECO:0007669"/>
    <property type="project" value="TreeGrafter"/>
</dbReference>
<dbReference type="GO" id="GO:0052621">
    <property type="term" value="F:diguanylate cyclase activity"/>
    <property type="evidence" value="ECO:0007669"/>
    <property type="project" value="UniProtKB-EC"/>
</dbReference>
<dbReference type="PANTHER" id="PTHR45138:SF9">
    <property type="entry name" value="DIGUANYLATE CYCLASE DGCM-RELATED"/>
    <property type="match status" value="1"/>
</dbReference>
<protein>
    <recommendedName>
        <fullName evidence="1">diguanylate cyclase</fullName>
        <ecNumber evidence="1">2.7.7.65</ecNumber>
    </recommendedName>
</protein>
<dbReference type="InterPro" id="IPR013783">
    <property type="entry name" value="Ig-like_fold"/>
</dbReference>
<reference evidence="5 6" key="1">
    <citation type="submission" date="2019-01" db="EMBL/GenBank/DDBJ databases">
        <title>Pseudolysobacter antarctica gen. nov., sp. nov., isolated from Fildes Peninsula, Antarctica.</title>
        <authorList>
            <person name="Wei Z."/>
            <person name="Peng F."/>
        </authorList>
    </citation>
    <scope>NUCLEOTIDE SEQUENCE [LARGE SCALE GENOMIC DNA]</scope>
    <source>
        <strain evidence="5 6">AQ6-296</strain>
    </source>
</reference>
<dbReference type="Pfam" id="PF00990">
    <property type="entry name" value="GGDEF"/>
    <property type="match status" value="1"/>
</dbReference>
<feature type="transmembrane region" description="Helical" evidence="3">
    <location>
        <begin position="766"/>
        <end position="786"/>
    </location>
</feature>
<dbReference type="SUPFAM" id="SSF63829">
    <property type="entry name" value="Calcium-dependent phosphotriesterase"/>
    <property type="match status" value="1"/>
</dbReference>
<dbReference type="Gene3D" id="3.30.70.270">
    <property type="match status" value="1"/>
</dbReference>
<dbReference type="Gene3D" id="2.130.10.10">
    <property type="entry name" value="YVTN repeat-like/Quinoprotein amine dehydrogenase"/>
    <property type="match status" value="2"/>
</dbReference>
<evidence type="ECO:0000259" key="4">
    <source>
        <dbReference type="PROSITE" id="PS50887"/>
    </source>
</evidence>
<dbReference type="EC" id="2.7.7.65" evidence="1"/>
<dbReference type="InterPro" id="IPR015943">
    <property type="entry name" value="WD40/YVTN_repeat-like_dom_sf"/>
</dbReference>
<keyword evidence="3" id="KW-0472">Membrane</keyword>
<dbReference type="InterPro" id="IPR000160">
    <property type="entry name" value="GGDEF_dom"/>
</dbReference>
<evidence type="ECO:0000256" key="2">
    <source>
        <dbReference type="ARBA" id="ARBA00034247"/>
    </source>
</evidence>
<dbReference type="Proteomes" id="UP000291562">
    <property type="component" value="Chromosome"/>
</dbReference>
<dbReference type="NCBIfam" id="TIGR00254">
    <property type="entry name" value="GGDEF"/>
    <property type="match status" value="1"/>
</dbReference>
<evidence type="ECO:0000313" key="6">
    <source>
        <dbReference type="Proteomes" id="UP000291562"/>
    </source>
</evidence>
<dbReference type="SUPFAM" id="SSF55073">
    <property type="entry name" value="Nucleotide cyclase"/>
    <property type="match status" value="1"/>
</dbReference>
<evidence type="ECO:0000256" key="3">
    <source>
        <dbReference type="SAM" id="Phobius"/>
    </source>
</evidence>
<proteinExistence type="predicted"/>
<dbReference type="Pfam" id="PF07495">
    <property type="entry name" value="Y_Y_Y"/>
    <property type="match status" value="1"/>
</dbReference>
<dbReference type="KEGG" id="xbc:ELE36_15280"/>
<organism evidence="5 6">
    <name type="scientific">Pseudolysobacter antarcticus</name>
    <dbReference type="NCBI Taxonomy" id="2511995"/>
    <lineage>
        <taxon>Bacteria</taxon>
        <taxon>Pseudomonadati</taxon>
        <taxon>Pseudomonadota</taxon>
        <taxon>Gammaproteobacteria</taxon>
        <taxon>Lysobacterales</taxon>
        <taxon>Rhodanobacteraceae</taxon>
        <taxon>Pseudolysobacter</taxon>
    </lineage>
</organism>
<feature type="domain" description="GGDEF" evidence="4">
    <location>
        <begin position="859"/>
        <end position="998"/>
    </location>
</feature>
<dbReference type="CDD" id="cd01949">
    <property type="entry name" value="GGDEF"/>
    <property type="match status" value="1"/>
</dbReference>
<dbReference type="InterPro" id="IPR011123">
    <property type="entry name" value="Y_Y_Y"/>
</dbReference>
<dbReference type="InterPro" id="IPR011110">
    <property type="entry name" value="Reg_prop"/>
</dbReference>
<accession>A0A411HM91</accession>
<keyword evidence="6" id="KW-1185">Reference proteome</keyword>
<dbReference type="OrthoDB" id="176203at2"/>
<dbReference type="PANTHER" id="PTHR45138">
    <property type="entry name" value="REGULATORY COMPONENTS OF SENSORY TRANSDUCTION SYSTEM"/>
    <property type="match status" value="1"/>
</dbReference>
<dbReference type="InterPro" id="IPR050469">
    <property type="entry name" value="Diguanylate_Cyclase"/>
</dbReference>
<keyword evidence="3" id="KW-0812">Transmembrane</keyword>
<evidence type="ECO:0000313" key="5">
    <source>
        <dbReference type="EMBL" id="QBB71608.1"/>
    </source>
</evidence>
<dbReference type="GO" id="GO:1902201">
    <property type="term" value="P:negative regulation of bacterial-type flagellum-dependent cell motility"/>
    <property type="evidence" value="ECO:0007669"/>
    <property type="project" value="TreeGrafter"/>
</dbReference>
<name>A0A411HM91_9GAMM</name>
<dbReference type="InterPro" id="IPR043128">
    <property type="entry name" value="Rev_trsase/Diguanyl_cyclase"/>
</dbReference>
<dbReference type="PROSITE" id="PS50887">
    <property type="entry name" value="GGDEF"/>
    <property type="match status" value="1"/>
</dbReference>
<dbReference type="Pfam" id="PF07494">
    <property type="entry name" value="Reg_prop"/>
    <property type="match status" value="1"/>
</dbReference>
<comment type="catalytic activity">
    <reaction evidence="2">
        <text>2 GTP = 3',3'-c-di-GMP + 2 diphosphate</text>
        <dbReference type="Rhea" id="RHEA:24898"/>
        <dbReference type="ChEBI" id="CHEBI:33019"/>
        <dbReference type="ChEBI" id="CHEBI:37565"/>
        <dbReference type="ChEBI" id="CHEBI:58805"/>
        <dbReference type="EC" id="2.7.7.65"/>
    </reaction>
</comment>
<dbReference type="GO" id="GO:0043709">
    <property type="term" value="P:cell adhesion involved in single-species biofilm formation"/>
    <property type="evidence" value="ECO:0007669"/>
    <property type="project" value="TreeGrafter"/>
</dbReference>